<dbReference type="Proteomes" id="UP000318384">
    <property type="component" value="Chromosome"/>
</dbReference>
<dbReference type="NCBIfam" id="TIGR02532">
    <property type="entry name" value="IV_pilin_GFxxxE"/>
    <property type="match status" value="1"/>
</dbReference>
<evidence type="ECO:0000313" key="6">
    <source>
        <dbReference type="Proteomes" id="UP000318704"/>
    </source>
</evidence>
<dbReference type="EMBL" id="CP037422">
    <property type="protein sequence ID" value="QDU10938.1"/>
    <property type="molecule type" value="Genomic_DNA"/>
</dbReference>
<dbReference type="PANTHER" id="PTHR30093">
    <property type="entry name" value="GENERAL SECRETION PATHWAY PROTEIN G"/>
    <property type="match status" value="1"/>
</dbReference>
<proteinExistence type="predicted"/>
<feature type="domain" description="DUF1559" evidence="2">
    <location>
        <begin position="35"/>
        <end position="311"/>
    </location>
</feature>
<dbReference type="Pfam" id="PF07596">
    <property type="entry name" value="SBP_bac_10"/>
    <property type="match status" value="1"/>
</dbReference>
<dbReference type="InterPro" id="IPR027558">
    <property type="entry name" value="Pre_pil_HX9DG_C"/>
</dbReference>
<dbReference type="AlphaFoldDB" id="A0A517VWE0"/>
<evidence type="ECO:0000313" key="3">
    <source>
        <dbReference type="EMBL" id="QDT97320.1"/>
    </source>
</evidence>
<dbReference type="InterPro" id="IPR011453">
    <property type="entry name" value="DUF1559"/>
</dbReference>
<keyword evidence="5" id="KW-1185">Reference proteome</keyword>
<dbReference type="Pfam" id="PF07963">
    <property type="entry name" value="N_methyl"/>
    <property type="match status" value="1"/>
</dbReference>
<keyword evidence="1" id="KW-0472">Membrane</keyword>
<evidence type="ECO:0000259" key="2">
    <source>
        <dbReference type="Pfam" id="PF07596"/>
    </source>
</evidence>
<dbReference type="Proteomes" id="UP000318704">
    <property type="component" value="Chromosome"/>
</dbReference>
<protein>
    <submittedName>
        <fullName evidence="3">Type II secretion system protein G</fullName>
    </submittedName>
</protein>
<dbReference type="RefSeq" id="WP_144985684.1">
    <property type="nucleotide sequence ID" value="NZ_CP037422.1"/>
</dbReference>
<keyword evidence="1" id="KW-0812">Transmembrane</keyword>
<accession>A0A517X0A8</accession>
<dbReference type="InterPro" id="IPR045584">
    <property type="entry name" value="Pilin-like"/>
</dbReference>
<reference evidence="5 6" key="1">
    <citation type="submission" date="2019-03" db="EMBL/GenBank/DDBJ databases">
        <title>Deep-cultivation of Planctomycetes and their phenomic and genomic characterization uncovers novel biology.</title>
        <authorList>
            <person name="Wiegand S."/>
            <person name="Jogler M."/>
            <person name="Boedeker C."/>
            <person name="Pinto D."/>
            <person name="Vollmers J."/>
            <person name="Rivas-Marin E."/>
            <person name="Kohn T."/>
            <person name="Peeters S.H."/>
            <person name="Heuer A."/>
            <person name="Rast P."/>
            <person name="Oberbeckmann S."/>
            <person name="Bunk B."/>
            <person name="Jeske O."/>
            <person name="Meyerdierks A."/>
            <person name="Storesund J.E."/>
            <person name="Kallscheuer N."/>
            <person name="Luecker S."/>
            <person name="Lage O.M."/>
            <person name="Pohl T."/>
            <person name="Merkel B.J."/>
            <person name="Hornburger P."/>
            <person name="Mueller R.-W."/>
            <person name="Bruemmer F."/>
            <person name="Labrenz M."/>
            <person name="Spormann A.M."/>
            <person name="Op den Camp H."/>
            <person name="Overmann J."/>
            <person name="Amann R."/>
            <person name="Jetten M.S.M."/>
            <person name="Mascher T."/>
            <person name="Medema M.H."/>
            <person name="Devos D.P."/>
            <person name="Kaster A.-K."/>
            <person name="Ovreas L."/>
            <person name="Rohde M."/>
            <person name="Galperin M.Y."/>
            <person name="Jogler C."/>
        </authorList>
    </citation>
    <scope>NUCLEOTIDE SEQUENCE [LARGE SCALE GENOMIC DNA]</scope>
    <source>
        <strain evidence="3 6">V144</strain>
        <strain evidence="4 5">V202</strain>
    </source>
</reference>
<evidence type="ECO:0000313" key="5">
    <source>
        <dbReference type="Proteomes" id="UP000318384"/>
    </source>
</evidence>
<sequence>MRTQKNPRSAFTLIELLVVIAIIAILIALLLPAVQQAREAARRSTCKNNLKQLGLAIHNYHEAHSVYPPSSINRGAGSPNGCSGWGVPAISGLTMLLPYMDQANVYNLYDFDIGQTDPSVNVAAMNTDIPSLVCPTDSNSVVQITGACYKFASPWQAAQHNGGTNYVFCTGTGTGWTYLGSAGNAPDLGGIFLENGKKKIRDVTDGTSNTIAMGEVLWVDHANNAPSNGEGGKPAWAVGVGTQLGFSSTAGINFDWEQFAGSPGQCRGPNTTSGSSCGGARPAALQSIHVGGCHVLLADGAVRFLSENIDQLTLDYLSQRADGEVVGEF</sequence>
<evidence type="ECO:0000256" key="1">
    <source>
        <dbReference type="SAM" id="Phobius"/>
    </source>
</evidence>
<evidence type="ECO:0000313" key="4">
    <source>
        <dbReference type="EMBL" id="QDU10938.1"/>
    </source>
</evidence>
<organism evidence="3 6">
    <name type="scientific">Gimesia aquarii</name>
    <dbReference type="NCBI Taxonomy" id="2527964"/>
    <lineage>
        <taxon>Bacteria</taxon>
        <taxon>Pseudomonadati</taxon>
        <taxon>Planctomycetota</taxon>
        <taxon>Planctomycetia</taxon>
        <taxon>Planctomycetales</taxon>
        <taxon>Planctomycetaceae</taxon>
        <taxon>Gimesia</taxon>
    </lineage>
</organism>
<keyword evidence="1" id="KW-1133">Transmembrane helix</keyword>
<name>A0A517VWE0_9PLAN</name>
<accession>A0A517VWE0</accession>
<gene>
    <name evidence="3" type="primary">xcpT_28</name>
    <name evidence="4" type="synonym">xcpT_35</name>
    <name evidence="3" type="ORF">V144x_27930</name>
    <name evidence="4" type="ORF">V202x_43520</name>
</gene>
<dbReference type="InterPro" id="IPR012902">
    <property type="entry name" value="N_methyl_site"/>
</dbReference>
<dbReference type="Gene3D" id="3.30.700.10">
    <property type="entry name" value="Glycoprotein, Type 4 Pilin"/>
    <property type="match status" value="1"/>
</dbReference>
<dbReference type="NCBIfam" id="TIGR04294">
    <property type="entry name" value="pre_pil_HX9DG"/>
    <property type="match status" value="1"/>
</dbReference>
<dbReference type="EMBL" id="CP037920">
    <property type="protein sequence ID" value="QDT97320.1"/>
    <property type="molecule type" value="Genomic_DNA"/>
</dbReference>
<dbReference type="PANTHER" id="PTHR30093:SF2">
    <property type="entry name" value="TYPE II SECRETION SYSTEM PROTEIN H"/>
    <property type="match status" value="1"/>
</dbReference>
<dbReference type="KEGG" id="gaw:V144x_27930"/>
<feature type="transmembrane region" description="Helical" evidence="1">
    <location>
        <begin position="12"/>
        <end position="34"/>
    </location>
</feature>
<dbReference type="SUPFAM" id="SSF54523">
    <property type="entry name" value="Pili subunits"/>
    <property type="match status" value="1"/>
</dbReference>
<dbReference type="OrthoDB" id="255848at2"/>